<sequence>MKLLESHKLLFVAVIAAFVHVSSAIDCKELWERKHETKECCTADTFINFEALQENIDAQEGNHHEKFFCGVHKLLQDQNLIDGSGNLDTDAMKHNTQGFEESWKQTSQQTIDYCVQRTEETVAEIEQRGGPKGDCKPTAAMFVMCVGKVTMKQCPADKWNSSEICEKVKSGECDKRGPKHH</sequence>
<evidence type="ECO:0000256" key="3">
    <source>
        <dbReference type="ARBA" id="ARBA00022448"/>
    </source>
</evidence>
<proteinExistence type="inferred from homology"/>
<dbReference type="PANTHER" id="PTHR21066">
    <property type="entry name" value="ODORANT-BINDING PROTEIN 59A-RELATED"/>
    <property type="match status" value="1"/>
</dbReference>
<reference evidence="7" key="2">
    <citation type="submission" date="2025-05" db="UniProtKB">
        <authorList>
            <consortium name="EnsemblMetazoa"/>
        </authorList>
    </citation>
    <scope>IDENTIFICATION</scope>
    <source>
        <strain evidence="7">Foshan</strain>
    </source>
</reference>
<evidence type="ECO:0000256" key="6">
    <source>
        <dbReference type="SAM" id="SignalP"/>
    </source>
</evidence>
<protein>
    <submittedName>
        <fullName evidence="7">Uncharacterized protein</fullName>
    </submittedName>
</protein>
<evidence type="ECO:0000256" key="1">
    <source>
        <dbReference type="ARBA" id="ARBA00004613"/>
    </source>
</evidence>
<dbReference type="EnsemblMetazoa" id="AALFPA23_010479.R14667">
    <property type="protein sequence ID" value="AALFPA23_010479.P14667"/>
    <property type="gene ID" value="AALFPA23_010479"/>
</dbReference>
<reference evidence="8" key="1">
    <citation type="journal article" date="2015" name="Proc. Natl. Acad. Sci. U.S.A.">
        <title>Genome sequence of the Asian Tiger mosquito, Aedes albopictus, reveals insights into its biology, genetics, and evolution.</title>
        <authorList>
            <person name="Chen X.G."/>
            <person name="Jiang X."/>
            <person name="Gu J."/>
            <person name="Xu M."/>
            <person name="Wu Y."/>
            <person name="Deng Y."/>
            <person name="Zhang C."/>
            <person name="Bonizzoni M."/>
            <person name="Dermauw W."/>
            <person name="Vontas J."/>
            <person name="Armbruster P."/>
            <person name="Huang X."/>
            <person name="Yang Y."/>
            <person name="Zhang H."/>
            <person name="He W."/>
            <person name="Peng H."/>
            <person name="Liu Y."/>
            <person name="Wu K."/>
            <person name="Chen J."/>
            <person name="Lirakis M."/>
            <person name="Topalis P."/>
            <person name="Van Leeuwen T."/>
            <person name="Hall A.B."/>
            <person name="Jiang X."/>
            <person name="Thorpe C."/>
            <person name="Mueller R.L."/>
            <person name="Sun C."/>
            <person name="Waterhouse R.M."/>
            <person name="Yan G."/>
            <person name="Tu Z.J."/>
            <person name="Fang X."/>
            <person name="James A.A."/>
        </authorList>
    </citation>
    <scope>NUCLEOTIDE SEQUENCE [LARGE SCALE GENOMIC DNA]</scope>
    <source>
        <strain evidence="8">Foshan</strain>
    </source>
</reference>
<keyword evidence="8" id="KW-1185">Reference proteome</keyword>
<dbReference type="RefSeq" id="XP_019543143.2">
    <property type="nucleotide sequence ID" value="XM_019687598.3"/>
</dbReference>
<comment type="subcellular location">
    <subcellularLocation>
        <location evidence="1">Secreted</location>
    </subcellularLocation>
</comment>
<evidence type="ECO:0000256" key="2">
    <source>
        <dbReference type="ARBA" id="ARBA00008098"/>
    </source>
</evidence>
<evidence type="ECO:0000313" key="7">
    <source>
        <dbReference type="EnsemblMetazoa" id="AALFPA23_010479.P14667"/>
    </source>
</evidence>
<dbReference type="PANTHER" id="PTHR21066:SF3">
    <property type="entry name" value="IP02236P"/>
    <property type="match status" value="1"/>
</dbReference>
<evidence type="ECO:0000256" key="5">
    <source>
        <dbReference type="ARBA" id="ARBA00023157"/>
    </source>
</evidence>
<comment type="similarity">
    <text evidence="2">Belongs to the PBP/GOBP family.</text>
</comment>
<evidence type="ECO:0000256" key="4">
    <source>
        <dbReference type="ARBA" id="ARBA00022525"/>
    </source>
</evidence>
<organism evidence="7 8">
    <name type="scientific">Aedes albopictus</name>
    <name type="common">Asian tiger mosquito</name>
    <name type="synonym">Stegomyia albopicta</name>
    <dbReference type="NCBI Taxonomy" id="7160"/>
    <lineage>
        <taxon>Eukaryota</taxon>
        <taxon>Metazoa</taxon>
        <taxon>Ecdysozoa</taxon>
        <taxon>Arthropoda</taxon>
        <taxon>Hexapoda</taxon>
        <taxon>Insecta</taxon>
        <taxon>Pterygota</taxon>
        <taxon>Neoptera</taxon>
        <taxon>Endopterygota</taxon>
        <taxon>Diptera</taxon>
        <taxon>Nematocera</taxon>
        <taxon>Culicoidea</taxon>
        <taxon>Culicidae</taxon>
        <taxon>Culicinae</taxon>
        <taxon>Aedini</taxon>
        <taxon>Aedes</taxon>
        <taxon>Stegomyia</taxon>
    </lineage>
</organism>
<evidence type="ECO:0000313" key="8">
    <source>
        <dbReference type="Proteomes" id="UP000069940"/>
    </source>
</evidence>
<keyword evidence="6" id="KW-0732">Signal</keyword>
<keyword evidence="5" id="KW-1015">Disulfide bond</keyword>
<dbReference type="GeneID" id="109413873"/>
<feature type="chain" id="PRO_5045273743" evidence="6">
    <location>
        <begin position="25"/>
        <end position="181"/>
    </location>
</feature>
<keyword evidence="4" id="KW-0964">Secreted</keyword>
<dbReference type="Proteomes" id="UP000069940">
    <property type="component" value="Unassembled WGS sequence"/>
</dbReference>
<keyword evidence="3" id="KW-0813">Transport</keyword>
<feature type="signal peptide" evidence="6">
    <location>
        <begin position="1"/>
        <end position="24"/>
    </location>
</feature>
<dbReference type="InterPro" id="IPR052295">
    <property type="entry name" value="Odorant-binding_protein"/>
</dbReference>
<dbReference type="Gene3D" id="1.10.238.270">
    <property type="match status" value="1"/>
</dbReference>
<name>A0ABM1YME2_AEDAL</name>
<accession>A0ABM1YME2</accession>